<dbReference type="InterPro" id="IPR006061">
    <property type="entry name" value="SBP_1_CS"/>
</dbReference>
<dbReference type="InterPro" id="IPR006059">
    <property type="entry name" value="SBP"/>
</dbReference>
<keyword evidence="3" id="KW-1003">Cell membrane</keyword>
<keyword evidence="2" id="KW-0813">Transport</keyword>
<sequence length="456" mass="50298">MMGNKKLKGLPVALSLVMLGGLLAACNSGGGTAQPAATAEPQAKGAGAADPAKQVSEAPAELTFYVAINGWTEERFNEAYGSQIKKKFPNYTLKFIPQGTAGNKTLEGVITSGQNVDILITSIGLTSSFLTQFDMQYDISDLIKKYNYDLSRLEPSTIEIQKQLSGNGGIYGLPVSTTSAALFYNKAIFDKFGVPYPKEGMTWDELYDLAKKMTRNDGGQQYKGMTMSVQHLMLLNQLSAPHLEAKTYKNQFTTDVFRQAFENLARFYTIPGNGLVNNKYSKASQEEPFYKDQNVAMYAALSTTGDVFRESIDWDMIQLPFFKDKPGIGPQSYPNYFYLSKASKNKDAAFQVMAYVTSDEFQEFMNKSGNPSILKDPSKLKSTFAADASYFKGKNVKSMLPAKFAAPTEKSKYQTIADTEMQNALVDYATGKKDINSALRDAGERVDKAIEAEKKK</sequence>
<evidence type="ECO:0000256" key="8">
    <source>
        <dbReference type="SAM" id="MobiDB-lite"/>
    </source>
</evidence>
<feature type="region of interest" description="Disordered" evidence="8">
    <location>
        <begin position="33"/>
        <end position="52"/>
    </location>
</feature>
<keyword evidence="7" id="KW-0449">Lipoprotein</keyword>
<dbReference type="AlphaFoldDB" id="A0A559K4R4"/>
<dbReference type="PROSITE" id="PS51257">
    <property type="entry name" value="PROKAR_LIPOPROTEIN"/>
    <property type="match status" value="1"/>
</dbReference>
<organism evidence="10 11">
    <name type="scientific">Paenibacillus cremeus</name>
    <dbReference type="NCBI Taxonomy" id="2163881"/>
    <lineage>
        <taxon>Bacteria</taxon>
        <taxon>Bacillati</taxon>
        <taxon>Bacillota</taxon>
        <taxon>Bacilli</taxon>
        <taxon>Bacillales</taxon>
        <taxon>Paenibacillaceae</taxon>
        <taxon>Paenibacillus</taxon>
    </lineage>
</organism>
<dbReference type="RefSeq" id="WP_144852519.1">
    <property type="nucleotide sequence ID" value="NZ_VNJI01000043.1"/>
</dbReference>
<protein>
    <submittedName>
        <fullName evidence="10">Extracellular solute-binding protein</fullName>
    </submittedName>
</protein>
<evidence type="ECO:0000313" key="11">
    <source>
        <dbReference type="Proteomes" id="UP000317036"/>
    </source>
</evidence>
<keyword evidence="11" id="KW-1185">Reference proteome</keyword>
<evidence type="ECO:0000256" key="9">
    <source>
        <dbReference type="SAM" id="SignalP"/>
    </source>
</evidence>
<evidence type="ECO:0000256" key="7">
    <source>
        <dbReference type="ARBA" id="ARBA00023288"/>
    </source>
</evidence>
<feature type="chain" id="PRO_5039124436" evidence="9">
    <location>
        <begin position="25"/>
        <end position="456"/>
    </location>
</feature>
<gene>
    <name evidence="10" type="ORF">FPZ49_25720</name>
</gene>
<comment type="similarity">
    <text evidence="1">Belongs to the bacterial solute-binding protein 1 family.</text>
</comment>
<name>A0A559K4R4_9BACL</name>
<dbReference type="PROSITE" id="PS01037">
    <property type="entry name" value="SBP_BACTERIAL_1"/>
    <property type="match status" value="1"/>
</dbReference>
<evidence type="ECO:0000256" key="4">
    <source>
        <dbReference type="ARBA" id="ARBA00022729"/>
    </source>
</evidence>
<dbReference type="GO" id="GO:0055085">
    <property type="term" value="P:transmembrane transport"/>
    <property type="evidence" value="ECO:0007669"/>
    <property type="project" value="InterPro"/>
</dbReference>
<keyword evidence="6" id="KW-0564">Palmitate</keyword>
<dbReference type="PANTHER" id="PTHR43649">
    <property type="entry name" value="ARABINOSE-BINDING PROTEIN-RELATED"/>
    <property type="match status" value="1"/>
</dbReference>
<dbReference type="Pfam" id="PF01547">
    <property type="entry name" value="SBP_bac_1"/>
    <property type="match status" value="1"/>
</dbReference>
<dbReference type="EMBL" id="VNJI01000043">
    <property type="protein sequence ID" value="TVY07073.1"/>
    <property type="molecule type" value="Genomic_DNA"/>
</dbReference>
<reference evidence="10 11" key="1">
    <citation type="submission" date="2019-07" db="EMBL/GenBank/DDBJ databases">
        <authorList>
            <person name="Kim J."/>
        </authorList>
    </citation>
    <scope>NUCLEOTIDE SEQUENCE [LARGE SCALE GENOMIC DNA]</scope>
    <source>
        <strain evidence="10 11">JC52</strain>
    </source>
</reference>
<evidence type="ECO:0000256" key="6">
    <source>
        <dbReference type="ARBA" id="ARBA00023139"/>
    </source>
</evidence>
<keyword evidence="4 9" id="KW-0732">Signal</keyword>
<evidence type="ECO:0000313" key="10">
    <source>
        <dbReference type="EMBL" id="TVY07073.1"/>
    </source>
</evidence>
<dbReference type="InterPro" id="IPR050490">
    <property type="entry name" value="Bact_solute-bd_prot1"/>
</dbReference>
<proteinExistence type="inferred from homology"/>
<keyword evidence="5" id="KW-0472">Membrane</keyword>
<dbReference type="OrthoDB" id="2509302at2"/>
<evidence type="ECO:0000256" key="2">
    <source>
        <dbReference type="ARBA" id="ARBA00022448"/>
    </source>
</evidence>
<dbReference type="SUPFAM" id="SSF53850">
    <property type="entry name" value="Periplasmic binding protein-like II"/>
    <property type="match status" value="1"/>
</dbReference>
<dbReference type="Proteomes" id="UP000317036">
    <property type="component" value="Unassembled WGS sequence"/>
</dbReference>
<feature type="signal peptide" evidence="9">
    <location>
        <begin position="1"/>
        <end position="24"/>
    </location>
</feature>
<evidence type="ECO:0000256" key="5">
    <source>
        <dbReference type="ARBA" id="ARBA00023136"/>
    </source>
</evidence>
<dbReference type="Gene3D" id="3.40.190.10">
    <property type="entry name" value="Periplasmic binding protein-like II"/>
    <property type="match status" value="1"/>
</dbReference>
<evidence type="ECO:0000256" key="3">
    <source>
        <dbReference type="ARBA" id="ARBA00022475"/>
    </source>
</evidence>
<dbReference type="PANTHER" id="PTHR43649:SF33">
    <property type="entry name" value="POLYGALACTURONAN_RHAMNOGALACTURONAN-BINDING PROTEIN YTCQ"/>
    <property type="match status" value="1"/>
</dbReference>
<evidence type="ECO:0000256" key="1">
    <source>
        <dbReference type="ARBA" id="ARBA00008520"/>
    </source>
</evidence>
<accession>A0A559K4R4</accession>
<feature type="compositionally biased region" description="Low complexity" evidence="8">
    <location>
        <begin position="33"/>
        <end position="43"/>
    </location>
</feature>
<comment type="caution">
    <text evidence="10">The sequence shown here is derived from an EMBL/GenBank/DDBJ whole genome shotgun (WGS) entry which is preliminary data.</text>
</comment>